<sequence>MAIFASYFNEACILISAICFAIGWGQIRKKRVRIHRRWMLTGVVFAALFFISYALKTFLIGDTKFGGPKSVSPYYYVFLQAHSILATVAAILGVITLIFAARSAFGKHRRIGPWTVVIWFVTAATGLAVFFLLFIIYPPGATANLWQSYLGK</sequence>
<protein>
    <submittedName>
        <fullName evidence="2">DUF420 domain-containing protein</fullName>
    </submittedName>
</protein>
<feature type="transmembrane region" description="Helical" evidence="1">
    <location>
        <begin position="6"/>
        <end position="25"/>
    </location>
</feature>
<name>A0ABW4JIX6_9BACL</name>
<proteinExistence type="predicted"/>
<dbReference type="Pfam" id="PF04238">
    <property type="entry name" value="DUF420"/>
    <property type="match status" value="1"/>
</dbReference>
<feature type="transmembrane region" description="Helical" evidence="1">
    <location>
        <begin position="75"/>
        <end position="99"/>
    </location>
</feature>
<keyword evidence="3" id="KW-1185">Reference proteome</keyword>
<gene>
    <name evidence="2" type="ORF">ACFSB2_10690</name>
</gene>
<keyword evidence="1" id="KW-0812">Transmembrane</keyword>
<dbReference type="Proteomes" id="UP001597079">
    <property type="component" value="Unassembled WGS sequence"/>
</dbReference>
<feature type="transmembrane region" description="Helical" evidence="1">
    <location>
        <begin position="37"/>
        <end position="55"/>
    </location>
</feature>
<dbReference type="RefSeq" id="WP_377943033.1">
    <property type="nucleotide sequence ID" value="NZ_JBHUCX010000027.1"/>
</dbReference>
<evidence type="ECO:0000313" key="2">
    <source>
        <dbReference type="EMBL" id="MFD1675160.1"/>
    </source>
</evidence>
<evidence type="ECO:0000313" key="3">
    <source>
        <dbReference type="Proteomes" id="UP001597079"/>
    </source>
</evidence>
<feature type="transmembrane region" description="Helical" evidence="1">
    <location>
        <begin position="111"/>
        <end position="137"/>
    </location>
</feature>
<reference evidence="3" key="1">
    <citation type="journal article" date="2019" name="Int. J. Syst. Evol. Microbiol.">
        <title>The Global Catalogue of Microorganisms (GCM) 10K type strain sequencing project: providing services to taxonomists for standard genome sequencing and annotation.</title>
        <authorList>
            <consortium name="The Broad Institute Genomics Platform"/>
            <consortium name="The Broad Institute Genome Sequencing Center for Infectious Disease"/>
            <person name="Wu L."/>
            <person name="Ma J."/>
        </authorList>
    </citation>
    <scope>NUCLEOTIDE SEQUENCE [LARGE SCALE GENOMIC DNA]</scope>
    <source>
        <strain evidence="3">CGMCC 1.12286</strain>
    </source>
</reference>
<keyword evidence="1" id="KW-1133">Transmembrane helix</keyword>
<dbReference type="PANTHER" id="PTHR37692">
    <property type="entry name" value="HYPOTHETICAL MEMBRANE SPANNING PROTEIN"/>
    <property type="match status" value="1"/>
</dbReference>
<dbReference type="InterPro" id="IPR007352">
    <property type="entry name" value="DUF420"/>
</dbReference>
<comment type="caution">
    <text evidence="2">The sequence shown here is derived from an EMBL/GenBank/DDBJ whole genome shotgun (WGS) entry which is preliminary data.</text>
</comment>
<dbReference type="EMBL" id="JBHUCX010000027">
    <property type="protein sequence ID" value="MFD1675160.1"/>
    <property type="molecule type" value="Genomic_DNA"/>
</dbReference>
<organism evidence="2 3">
    <name type="scientific">Alicyclobacillus fodiniaquatilis</name>
    <dbReference type="NCBI Taxonomy" id="1661150"/>
    <lineage>
        <taxon>Bacteria</taxon>
        <taxon>Bacillati</taxon>
        <taxon>Bacillota</taxon>
        <taxon>Bacilli</taxon>
        <taxon>Bacillales</taxon>
        <taxon>Alicyclobacillaceae</taxon>
        <taxon>Alicyclobacillus</taxon>
    </lineage>
</organism>
<accession>A0ABW4JIX6</accession>
<evidence type="ECO:0000256" key="1">
    <source>
        <dbReference type="SAM" id="Phobius"/>
    </source>
</evidence>
<keyword evidence="1" id="KW-0472">Membrane</keyword>
<dbReference type="PANTHER" id="PTHR37692:SF1">
    <property type="entry name" value="DUF420 DOMAIN-CONTAINING PROTEIN"/>
    <property type="match status" value="1"/>
</dbReference>